<feature type="region of interest" description="Disordered" evidence="1">
    <location>
        <begin position="140"/>
        <end position="161"/>
    </location>
</feature>
<evidence type="ECO:0000313" key="3">
    <source>
        <dbReference type="EMBL" id="KAK2720936.1"/>
    </source>
</evidence>
<dbReference type="EMBL" id="JAVRJZ010000007">
    <property type="protein sequence ID" value="KAK2720936.1"/>
    <property type="molecule type" value="Genomic_DNA"/>
</dbReference>
<accession>A0AA88I6T6</accession>
<evidence type="ECO:0000256" key="1">
    <source>
        <dbReference type="SAM" id="MobiDB-lite"/>
    </source>
</evidence>
<reference evidence="3" key="1">
    <citation type="submission" date="2023-07" db="EMBL/GenBank/DDBJ databases">
        <title>Chromosome-level genome assembly of Artemia franciscana.</title>
        <authorList>
            <person name="Jo E."/>
        </authorList>
    </citation>
    <scope>NUCLEOTIDE SEQUENCE</scope>
    <source>
        <tissue evidence="3">Whole body</tissue>
    </source>
</reference>
<feature type="compositionally biased region" description="Basic and acidic residues" evidence="1">
    <location>
        <begin position="144"/>
        <end position="156"/>
    </location>
</feature>
<dbReference type="Proteomes" id="UP001187531">
    <property type="component" value="Unassembled WGS sequence"/>
</dbReference>
<name>A0AA88I6T6_ARTSF</name>
<organism evidence="3 4">
    <name type="scientific">Artemia franciscana</name>
    <name type="common">Brine shrimp</name>
    <name type="synonym">Artemia sanfranciscana</name>
    <dbReference type="NCBI Taxonomy" id="6661"/>
    <lineage>
        <taxon>Eukaryota</taxon>
        <taxon>Metazoa</taxon>
        <taxon>Ecdysozoa</taxon>
        <taxon>Arthropoda</taxon>
        <taxon>Crustacea</taxon>
        <taxon>Branchiopoda</taxon>
        <taxon>Anostraca</taxon>
        <taxon>Artemiidae</taxon>
        <taxon>Artemia</taxon>
    </lineage>
</organism>
<evidence type="ECO:0000313" key="4">
    <source>
        <dbReference type="Proteomes" id="UP001187531"/>
    </source>
</evidence>
<gene>
    <name evidence="3" type="ORF">QYM36_004728</name>
</gene>
<protein>
    <recommendedName>
        <fullName evidence="2">PiggyBac transposable element-derived protein domain-containing protein</fullName>
    </recommendedName>
</protein>
<sequence>MGNSGDNPIGSNVPPFTEEHSVLLNPNEEAGAVDYSERLMTSEILEMMIRESNWYAKRKNDCELGLTVAFILAVCHDTFTTSKLNQGSSHSTQISKHGLGSGVAIRLCRGFEKKNAKLYFDSFFTSITITYGDATTIQRYDQTGQRERNEKKDRGSASHSTSAEGITVLRWKDNTLVSLCSSYAGCHPVDIVERWNSSEKKKVGCQTPVCPECFEPFHIRP</sequence>
<dbReference type="InterPro" id="IPR029526">
    <property type="entry name" value="PGBD"/>
</dbReference>
<comment type="caution">
    <text evidence="3">The sequence shown here is derived from an EMBL/GenBank/DDBJ whole genome shotgun (WGS) entry which is preliminary data.</text>
</comment>
<keyword evidence="4" id="KW-1185">Reference proteome</keyword>
<evidence type="ECO:0000259" key="2">
    <source>
        <dbReference type="Pfam" id="PF13843"/>
    </source>
</evidence>
<dbReference type="Pfam" id="PF13843">
    <property type="entry name" value="DDE_Tnp_1_7"/>
    <property type="match status" value="1"/>
</dbReference>
<proteinExistence type="predicted"/>
<dbReference type="AlphaFoldDB" id="A0AA88I6T6"/>
<feature type="domain" description="PiggyBac transposable element-derived protein" evidence="2">
    <location>
        <begin position="88"/>
        <end position="197"/>
    </location>
</feature>
<dbReference type="PANTHER" id="PTHR47272">
    <property type="entry name" value="DDE_TNP_1_7 DOMAIN-CONTAINING PROTEIN"/>
    <property type="match status" value="1"/>
</dbReference>